<accession>A0A420WXH7</accession>
<dbReference type="AlphaFoldDB" id="A0A420WXH7"/>
<dbReference type="EMBL" id="RBIN01000004">
    <property type="protein sequence ID" value="RKR04372.1"/>
    <property type="molecule type" value="Genomic_DNA"/>
</dbReference>
<keyword evidence="4" id="KW-1185">Reference proteome</keyword>
<evidence type="ECO:0000313" key="4">
    <source>
        <dbReference type="Proteomes" id="UP000281975"/>
    </source>
</evidence>
<dbReference type="RefSeq" id="WP_121172533.1">
    <property type="nucleotide sequence ID" value="NZ_RBIN01000004.1"/>
</dbReference>
<proteinExistence type="predicted"/>
<feature type="chain" id="PRO_5019059907" evidence="2">
    <location>
        <begin position="29"/>
        <end position="181"/>
    </location>
</feature>
<dbReference type="PROSITE" id="PS51257">
    <property type="entry name" value="PROKAR_LIPOPROTEIN"/>
    <property type="match status" value="1"/>
</dbReference>
<comment type="caution">
    <text evidence="3">The sequence shown here is derived from an EMBL/GenBank/DDBJ whole genome shotgun (WGS) entry which is preliminary data.</text>
</comment>
<dbReference type="Pfam" id="PF04170">
    <property type="entry name" value="NlpE"/>
    <property type="match status" value="1"/>
</dbReference>
<keyword evidence="2" id="KW-0732">Signal</keyword>
<feature type="signal peptide" evidence="2">
    <location>
        <begin position="1"/>
        <end position="28"/>
    </location>
</feature>
<sequence>MRFQRGAIAVSGLCATLLLGACAGTASAPEQQVSEAPVSLTVSDSWRGVLPCLDCQGLDTRLTLLRSGVTGLPAGYVIDQKRLDATSQAPATSRTGDWTIEKGSLTDPSATIFRLEPDMPSASCMAFQLLDRGALRQLDCRGAPLNVSREPILQPVQPPSASAAARDTAGSSQAAAKKATP</sequence>
<name>A0A420WXH7_9GAMM</name>
<organism evidence="3 4">
    <name type="scientific">Kushneria sinocarnis</name>
    <dbReference type="NCBI Taxonomy" id="595502"/>
    <lineage>
        <taxon>Bacteria</taxon>
        <taxon>Pseudomonadati</taxon>
        <taxon>Pseudomonadota</taxon>
        <taxon>Gammaproteobacteria</taxon>
        <taxon>Oceanospirillales</taxon>
        <taxon>Halomonadaceae</taxon>
        <taxon>Kushneria</taxon>
    </lineage>
</organism>
<feature type="region of interest" description="Disordered" evidence="1">
    <location>
        <begin position="148"/>
        <end position="181"/>
    </location>
</feature>
<protein>
    <submittedName>
        <fullName evidence="3">NlpE-like protein</fullName>
    </submittedName>
</protein>
<dbReference type="InterPro" id="IPR007298">
    <property type="entry name" value="Cu-R_lipoprotein_NlpE"/>
</dbReference>
<dbReference type="Proteomes" id="UP000281975">
    <property type="component" value="Unassembled WGS sequence"/>
</dbReference>
<gene>
    <name evidence="3" type="ORF">C7446_1579</name>
</gene>
<evidence type="ECO:0000256" key="2">
    <source>
        <dbReference type="SAM" id="SignalP"/>
    </source>
</evidence>
<dbReference type="OrthoDB" id="5348860at2"/>
<reference evidence="3 4" key="1">
    <citation type="submission" date="2018-10" db="EMBL/GenBank/DDBJ databases">
        <title>Genomic Encyclopedia of Type Strains, Phase IV (KMG-IV): sequencing the most valuable type-strain genomes for metagenomic binning, comparative biology and taxonomic classification.</title>
        <authorList>
            <person name="Goeker M."/>
        </authorList>
    </citation>
    <scope>NUCLEOTIDE SEQUENCE [LARGE SCALE GENOMIC DNA]</scope>
    <source>
        <strain evidence="3 4">DSM 23229</strain>
    </source>
</reference>
<dbReference type="Gene3D" id="2.40.128.640">
    <property type="match status" value="1"/>
</dbReference>
<evidence type="ECO:0000256" key="1">
    <source>
        <dbReference type="SAM" id="MobiDB-lite"/>
    </source>
</evidence>
<evidence type="ECO:0000313" key="3">
    <source>
        <dbReference type="EMBL" id="RKR04372.1"/>
    </source>
</evidence>